<name>A0A343KJC5_LENER</name>
<keyword evidence="4" id="KW-1015">Disulfide bond</keyword>
<dbReference type="SMART" id="SM00505">
    <property type="entry name" value="Knot1"/>
    <property type="match status" value="1"/>
</dbReference>
<evidence type="ECO:0000256" key="1">
    <source>
        <dbReference type="ARBA" id="ARBA00022529"/>
    </source>
</evidence>
<dbReference type="InterPro" id="IPR008176">
    <property type="entry name" value="Defensin_plant"/>
</dbReference>
<proteinExistence type="evidence at transcript level"/>
<organism evidence="7">
    <name type="scientific">Lens ervoides</name>
    <name type="common">Beaded lentil</name>
    <name type="synonym">Cicer ervoides</name>
    <dbReference type="NCBI Taxonomy" id="41257"/>
    <lineage>
        <taxon>Eukaryota</taxon>
        <taxon>Viridiplantae</taxon>
        <taxon>Streptophyta</taxon>
        <taxon>Embryophyta</taxon>
        <taxon>Tracheophyta</taxon>
        <taxon>Spermatophyta</taxon>
        <taxon>Magnoliopsida</taxon>
        <taxon>eudicotyledons</taxon>
        <taxon>Gunneridae</taxon>
        <taxon>Pentapetalae</taxon>
        <taxon>rosids</taxon>
        <taxon>fabids</taxon>
        <taxon>Fabales</taxon>
        <taxon>Fabaceae</taxon>
        <taxon>Papilionoideae</taxon>
        <taxon>50 kb inversion clade</taxon>
        <taxon>NPAAA clade</taxon>
        <taxon>Hologalegina</taxon>
        <taxon>IRL clade</taxon>
        <taxon>Fabeae</taxon>
        <taxon>Lens</taxon>
    </lineage>
</organism>
<reference evidence="7" key="1">
    <citation type="submission" date="2017-06" db="EMBL/GenBank/DDBJ databases">
        <title>Molecular cloning and characterization of Defensin gene family from Lens ervoides.</title>
        <authorList>
            <person name="Mirderikvand R."/>
            <person name="Sohrabi S.M."/>
            <person name="Samiei K."/>
            <person name="Ghorbani A."/>
        </authorList>
    </citation>
    <scope>NUCLEOTIDE SEQUENCE</scope>
</reference>
<dbReference type="PANTHER" id="PTHR33147:SF137">
    <property type="entry name" value="DEFENSIN MTDEF4.7"/>
    <property type="match status" value="1"/>
</dbReference>
<sequence>MAGSSDCVLIEVRAMHHHIMERKTLSFLFMLFLLLAADVTVKTAEARKCVAQSHRFKGACLRDSNCVTVCLGEGFTGGDCHGFRRRCFCTKFC</sequence>
<evidence type="ECO:0000259" key="6">
    <source>
        <dbReference type="SMART" id="SM00505"/>
    </source>
</evidence>
<evidence type="ECO:0000256" key="2">
    <source>
        <dbReference type="ARBA" id="ARBA00022577"/>
    </source>
</evidence>
<keyword evidence="3 5" id="KW-0732">Signal</keyword>
<feature type="signal peptide" evidence="5">
    <location>
        <begin position="1"/>
        <end position="46"/>
    </location>
</feature>
<evidence type="ECO:0000313" key="7">
    <source>
        <dbReference type="EMBL" id="ATG83513.1"/>
    </source>
</evidence>
<feature type="domain" description="Knottins-like" evidence="6">
    <location>
        <begin position="48"/>
        <end position="93"/>
    </location>
</feature>
<dbReference type="GO" id="GO:0050832">
    <property type="term" value="P:defense response to fungus"/>
    <property type="evidence" value="ECO:0007669"/>
    <property type="project" value="UniProtKB-KW"/>
</dbReference>
<dbReference type="GO" id="GO:0031640">
    <property type="term" value="P:killing of cells of another organism"/>
    <property type="evidence" value="ECO:0007669"/>
    <property type="project" value="UniProtKB-KW"/>
</dbReference>
<dbReference type="PROSITE" id="PS00940">
    <property type="entry name" value="GAMMA_THIONIN"/>
    <property type="match status" value="1"/>
</dbReference>
<dbReference type="AlphaFoldDB" id="A0A343KJC5"/>
<dbReference type="PRINTS" id="PR00288">
    <property type="entry name" value="PUROTHIONIN"/>
</dbReference>
<feature type="chain" id="PRO_5016699264" evidence="5">
    <location>
        <begin position="47"/>
        <end position="93"/>
    </location>
</feature>
<dbReference type="InterPro" id="IPR003614">
    <property type="entry name" value="Knottins"/>
</dbReference>
<dbReference type="Gene3D" id="3.30.30.10">
    <property type="entry name" value="Knottin, scorpion toxin-like"/>
    <property type="match status" value="1"/>
</dbReference>
<dbReference type="PANTHER" id="PTHR33147">
    <property type="entry name" value="DEFENSIN-LIKE PROTEIN 1"/>
    <property type="match status" value="1"/>
</dbReference>
<dbReference type="EMBL" id="MF325790">
    <property type="protein sequence ID" value="ATG83513.1"/>
    <property type="molecule type" value="mRNA"/>
</dbReference>
<evidence type="ECO:0000256" key="5">
    <source>
        <dbReference type="SAM" id="SignalP"/>
    </source>
</evidence>
<dbReference type="Pfam" id="PF00304">
    <property type="entry name" value="Gamma-thionin"/>
    <property type="match status" value="1"/>
</dbReference>
<evidence type="ECO:0000256" key="3">
    <source>
        <dbReference type="ARBA" id="ARBA00022729"/>
    </source>
</evidence>
<keyword evidence="2" id="KW-0295">Fungicide</keyword>
<keyword evidence="1" id="KW-0929">Antimicrobial</keyword>
<dbReference type="InterPro" id="IPR036574">
    <property type="entry name" value="Scorpion_toxin-like_sf"/>
</dbReference>
<dbReference type="CDD" id="cd00107">
    <property type="entry name" value="Knot1"/>
    <property type="match status" value="1"/>
</dbReference>
<protein>
    <submittedName>
        <fullName evidence="7">Defensin 3</fullName>
    </submittedName>
</protein>
<evidence type="ECO:0000256" key="4">
    <source>
        <dbReference type="ARBA" id="ARBA00023157"/>
    </source>
</evidence>
<dbReference type="SUPFAM" id="SSF57095">
    <property type="entry name" value="Scorpion toxin-like"/>
    <property type="match status" value="1"/>
</dbReference>
<accession>A0A343KJC5</accession>